<gene>
    <name evidence="1" type="ORF">BSL82_04640</name>
</gene>
<dbReference type="KEGG" id="sphj:BSL82_04640"/>
<evidence type="ECO:0000313" key="2">
    <source>
        <dbReference type="Proteomes" id="UP000182063"/>
    </source>
</evidence>
<evidence type="ECO:0000313" key="1">
    <source>
        <dbReference type="EMBL" id="API58687.1"/>
    </source>
</evidence>
<dbReference type="Gene3D" id="3.40.50.1820">
    <property type="entry name" value="alpha/beta hydrolase"/>
    <property type="match status" value="1"/>
</dbReference>
<name>A0A1L3ZST6_9SPHN</name>
<reference evidence="2" key="1">
    <citation type="submission" date="2016-11" db="EMBL/GenBank/DDBJ databases">
        <title>Complete Genome Sequence of alachlor-degrading Sphingomonas sp. strain JJ-A5.</title>
        <authorList>
            <person name="Lee H."/>
            <person name="Ka J.-O."/>
        </authorList>
    </citation>
    <scope>NUCLEOTIDE SEQUENCE [LARGE SCALE GENOMIC DNA]</scope>
    <source>
        <strain evidence="2">JJ-A5</strain>
    </source>
</reference>
<dbReference type="EMBL" id="CP018221">
    <property type="protein sequence ID" value="API58687.1"/>
    <property type="molecule type" value="Genomic_DNA"/>
</dbReference>
<dbReference type="InterPro" id="IPR029058">
    <property type="entry name" value="AB_hydrolase_fold"/>
</dbReference>
<sequence>MQDAFEVDSEWVSISYQESIAFTEVYGFAGNQGAVNLEGILFRPRGVASKTLQIYMHPASTLQLLPVPREAVRRGAHVLCAGSRYARNDTAAILEKVLLDLGAYIRHAKSVWGYEHIVLVGWSGGGSLSLFYQAQAERPTITHTPAGDPVDIVGADLIPADAVIFQAAHISRARLLLDIIDPSVRDELNPDDRDPDLDIYNIKPPFDPAFIKRYREAQLARVRRITGWVKDTLEELRRRGGAEVERGFVTHRTLADPRFLDPALDPNDRPPGWCYLGNPETVNSGPVGLARFSTLRAWLSQWSIDDTQGDGVACASVIRAPLLFIENSADDAVPQPHCREVFDAAVSPDKRYELMEGATHYYKGQPELLAKATDLTRAWLSERGLAGR</sequence>
<keyword evidence="2" id="KW-1185">Reference proteome</keyword>
<dbReference type="Proteomes" id="UP000182063">
    <property type="component" value="Chromosome"/>
</dbReference>
<dbReference type="STRING" id="1921510.BSL82_04640"/>
<dbReference type="RefSeq" id="WP_072596245.1">
    <property type="nucleotide sequence ID" value="NZ_CP018221.1"/>
</dbReference>
<dbReference type="GO" id="GO:0016787">
    <property type="term" value="F:hydrolase activity"/>
    <property type="evidence" value="ECO:0007669"/>
    <property type="project" value="UniProtKB-KW"/>
</dbReference>
<organism evidence="1 2">
    <name type="scientific">Tardibacter chloracetimidivorans</name>
    <dbReference type="NCBI Taxonomy" id="1921510"/>
    <lineage>
        <taxon>Bacteria</taxon>
        <taxon>Pseudomonadati</taxon>
        <taxon>Pseudomonadota</taxon>
        <taxon>Alphaproteobacteria</taxon>
        <taxon>Sphingomonadales</taxon>
        <taxon>Sphingomonadaceae</taxon>
        <taxon>Tardibacter</taxon>
    </lineage>
</organism>
<accession>A0A1L3ZST6</accession>
<dbReference type="AlphaFoldDB" id="A0A1L3ZST6"/>
<keyword evidence="1" id="KW-0378">Hydrolase</keyword>
<proteinExistence type="predicted"/>
<dbReference type="SUPFAM" id="SSF53474">
    <property type="entry name" value="alpha/beta-Hydrolases"/>
    <property type="match status" value="1"/>
</dbReference>
<dbReference type="OrthoDB" id="2062670at2"/>
<protein>
    <submittedName>
        <fullName evidence="1">Alpha/beta hydrolase</fullName>
    </submittedName>
</protein>